<evidence type="ECO:0000313" key="12">
    <source>
        <dbReference type="EMBL" id="QFF91238.1"/>
    </source>
</evidence>
<proteinExistence type="evidence at transcript level"/>
<dbReference type="GO" id="GO:0015020">
    <property type="term" value="F:glucuronosyltransferase activity"/>
    <property type="evidence" value="ECO:0007669"/>
    <property type="project" value="UniProtKB-EC"/>
</dbReference>
<dbReference type="FunFam" id="3.40.50.2000:FF:000033">
    <property type="entry name" value="2-hydroxyacylsphingosine 1-beta-galactosyltransferase"/>
    <property type="match status" value="1"/>
</dbReference>
<keyword evidence="8" id="KW-0325">Glycoprotein</keyword>
<comment type="subcellular location">
    <subcellularLocation>
        <location evidence="2">Endoplasmic reticulum</location>
    </subcellularLocation>
    <subcellularLocation>
        <location evidence="1 10">Membrane</location>
        <topology evidence="1 10">Single-pass membrane protein</topology>
    </subcellularLocation>
</comment>
<evidence type="ECO:0000256" key="1">
    <source>
        <dbReference type="ARBA" id="ARBA00004167"/>
    </source>
</evidence>
<protein>
    <recommendedName>
        <fullName evidence="10">UDP-glucuronosyltransferase</fullName>
        <ecNumber evidence="10">2.4.1.17</ecNumber>
    </recommendedName>
</protein>
<evidence type="ECO:0000256" key="10">
    <source>
        <dbReference type="RuleBase" id="RU362059"/>
    </source>
</evidence>
<dbReference type="PANTHER" id="PTHR48043:SF54">
    <property type="entry name" value="2-HYDROXYACYLSPHINGOSINE 1-BETA-GALACTOSYLTRANSFERASE"/>
    <property type="match status" value="1"/>
</dbReference>
<accession>A0A5J6SDD4</accession>
<feature type="region of interest" description="Disordered" evidence="11">
    <location>
        <begin position="512"/>
        <end position="531"/>
    </location>
</feature>
<keyword evidence="5 9" id="KW-0808">Transferase</keyword>
<gene>
    <name evidence="12" type="primary">CGT</name>
</gene>
<dbReference type="GO" id="GO:0003851">
    <property type="term" value="F:N-acylsphingosine galactosyltransferase activity"/>
    <property type="evidence" value="ECO:0007669"/>
    <property type="project" value="TreeGrafter"/>
</dbReference>
<dbReference type="GO" id="GO:0005783">
    <property type="term" value="C:endoplasmic reticulum"/>
    <property type="evidence" value="ECO:0007669"/>
    <property type="project" value="UniProtKB-SubCell"/>
</dbReference>
<evidence type="ECO:0000256" key="2">
    <source>
        <dbReference type="ARBA" id="ARBA00004240"/>
    </source>
</evidence>
<dbReference type="SUPFAM" id="SSF53756">
    <property type="entry name" value="UDP-Glycosyltransferase/glycogen phosphorylase"/>
    <property type="match status" value="1"/>
</dbReference>
<feature type="signal peptide" evidence="10">
    <location>
        <begin position="1"/>
        <end position="23"/>
    </location>
</feature>
<dbReference type="PANTHER" id="PTHR48043">
    <property type="entry name" value="EG:EG0003.4 PROTEIN-RELATED"/>
    <property type="match status" value="1"/>
</dbReference>
<keyword evidence="6 10" id="KW-0732">Signal</keyword>
<evidence type="ECO:0000256" key="3">
    <source>
        <dbReference type="ARBA" id="ARBA00009995"/>
    </source>
</evidence>
<dbReference type="GO" id="GO:0006682">
    <property type="term" value="P:galactosylceramide biosynthetic process"/>
    <property type="evidence" value="ECO:0007669"/>
    <property type="project" value="TreeGrafter"/>
</dbReference>
<evidence type="ECO:0000256" key="11">
    <source>
        <dbReference type="SAM" id="MobiDB-lite"/>
    </source>
</evidence>
<keyword evidence="10" id="KW-0472">Membrane</keyword>
<dbReference type="EMBL" id="MK545191">
    <property type="protein sequence ID" value="QFF91238.1"/>
    <property type="molecule type" value="mRNA"/>
</dbReference>
<evidence type="ECO:0000256" key="7">
    <source>
        <dbReference type="ARBA" id="ARBA00022824"/>
    </source>
</evidence>
<dbReference type="InterPro" id="IPR002213">
    <property type="entry name" value="UDP_glucos_trans"/>
</dbReference>
<dbReference type="FunFam" id="3.40.50.2000:FF:000021">
    <property type="entry name" value="UDP-glucuronosyltransferase"/>
    <property type="match status" value="1"/>
</dbReference>
<feature type="compositionally biased region" description="Polar residues" evidence="11">
    <location>
        <begin position="512"/>
        <end position="522"/>
    </location>
</feature>
<evidence type="ECO:0000256" key="9">
    <source>
        <dbReference type="RuleBase" id="RU003718"/>
    </source>
</evidence>
<evidence type="ECO:0000256" key="4">
    <source>
        <dbReference type="ARBA" id="ARBA00022676"/>
    </source>
</evidence>
<dbReference type="Gene3D" id="3.40.50.2000">
    <property type="entry name" value="Glycogen Phosphorylase B"/>
    <property type="match status" value="2"/>
</dbReference>
<dbReference type="GO" id="GO:0016020">
    <property type="term" value="C:membrane"/>
    <property type="evidence" value="ECO:0007669"/>
    <property type="project" value="UniProtKB-SubCell"/>
</dbReference>
<comment type="catalytic activity">
    <reaction evidence="10">
        <text>glucuronate acceptor + UDP-alpha-D-glucuronate = acceptor beta-D-glucuronoside + UDP + H(+)</text>
        <dbReference type="Rhea" id="RHEA:21032"/>
        <dbReference type="ChEBI" id="CHEBI:15378"/>
        <dbReference type="ChEBI" id="CHEBI:58052"/>
        <dbReference type="ChEBI" id="CHEBI:58223"/>
        <dbReference type="ChEBI" id="CHEBI:132367"/>
        <dbReference type="ChEBI" id="CHEBI:132368"/>
        <dbReference type="EC" id="2.4.1.17"/>
    </reaction>
</comment>
<name>A0A5J6SDD4_POTMO</name>
<keyword evidence="10" id="KW-0812">Transmembrane</keyword>
<dbReference type="InterPro" id="IPR035595">
    <property type="entry name" value="UDP_glycos_trans_CS"/>
</dbReference>
<keyword evidence="10" id="KW-1133">Transmembrane helix</keyword>
<dbReference type="PROSITE" id="PS00375">
    <property type="entry name" value="UDPGT"/>
    <property type="match status" value="1"/>
</dbReference>
<dbReference type="Pfam" id="PF00201">
    <property type="entry name" value="UDPGT"/>
    <property type="match status" value="1"/>
</dbReference>
<sequence length="531" mass="60570">MKLLIVPLFLLLLSVVSLKFSAGAKIMVIPPIMFESHLQIFRTLAKALHSRGHEVVLVVSEGREIEQSPYYRSQVYPGMFTSQTADDFLQERMRNIFSGRLTSLELFGILESYTANCDRMVGNRELENRLREEKFDLLLVDPNEMCGYVYAEILGLKHVTFSTGLWFPAELGAPAPISYVPEFNSLMTDRMNLLERAWNALIYIVSRVGTRWAILPKYDAIVQKRKVGPSRSMMEVVQGSSMFLLCTDVALEFPRPSLPAIVFVGGILTKQADPLSEVLSAWVQDATDGVVVVSFGAGVKYLSEDLTTKLAAALGRLRQRVIWRYFGKKPHSLGSNTKLMEWIPQNDLLGHQNVKAFLSHGGLNGIYEAIYHGVPVVGMPFFGDHYDVMTRVHAKGMGIYLSWNRMTTEDIYQALTTVLTDQRYKKQAMYLSTLFRDQPFHPVNRTVYWLDYVLRHDGAAHLRPTLYEMSFYQYYMLDVVVILTTCVILLCYSLVRLLRKLKERVLPKVKSSQMQNGFQNRKSVSHSKKMK</sequence>
<feature type="chain" id="PRO_5023966406" description="UDP-glucuronosyltransferase" evidence="10">
    <location>
        <begin position="24"/>
        <end position="531"/>
    </location>
</feature>
<organism evidence="12">
    <name type="scientific">Potamotrygon motoro</name>
    <name type="common">Ocellate river stingray</name>
    <name type="synonym">Taeniura motoro</name>
    <dbReference type="NCBI Taxonomy" id="86373"/>
    <lineage>
        <taxon>Eukaryota</taxon>
        <taxon>Metazoa</taxon>
        <taxon>Chordata</taxon>
        <taxon>Craniata</taxon>
        <taxon>Vertebrata</taxon>
        <taxon>Chondrichthyes</taxon>
        <taxon>Elasmobranchii</taxon>
        <taxon>Batoidea</taxon>
        <taxon>Myliobatiformes</taxon>
        <taxon>Potamotrygonidae</taxon>
        <taxon>Potamotrygon</taxon>
    </lineage>
</organism>
<dbReference type="CDD" id="cd03784">
    <property type="entry name" value="GT1_Gtf-like"/>
    <property type="match status" value="1"/>
</dbReference>
<evidence type="ECO:0000256" key="6">
    <source>
        <dbReference type="ARBA" id="ARBA00022729"/>
    </source>
</evidence>
<dbReference type="AlphaFoldDB" id="A0A5J6SDD4"/>
<dbReference type="EC" id="2.4.1.17" evidence="10"/>
<evidence type="ECO:0000256" key="5">
    <source>
        <dbReference type="ARBA" id="ARBA00022679"/>
    </source>
</evidence>
<comment type="similarity">
    <text evidence="3 9">Belongs to the UDP-glycosyltransferase family.</text>
</comment>
<reference evidence="12" key="1">
    <citation type="submission" date="2019-02" db="EMBL/GenBank/DDBJ databases">
        <authorList>
            <person name="Vechtova P."/>
            <person name="Dzyuba B."/>
            <person name="Dzyuba V."/>
            <person name="Silveira A.N."/>
            <person name="Silveira R.V."/>
            <person name="Fussy Z."/>
            <person name="Grubhoffer L."/>
            <person name="Rodina M."/>
            <person name="Sterba J."/>
        </authorList>
    </citation>
    <scope>NUCLEOTIDE SEQUENCE</scope>
</reference>
<dbReference type="InterPro" id="IPR050271">
    <property type="entry name" value="UDP-glycosyltransferase"/>
</dbReference>
<evidence type="ECO:0000256" key="8">
    <source>
        <dbReference type="ARBA" id="ARBA00023180"/>
    </source>
</evidence>
<keyword evidence="7" id="KW-0256">Endoplasmic reticulum</keyword>
<feature type="transmembrane region" description="Helical" evidence="10">
    <location>
        <begin position="472"/>
        <end position="495"/>
    </location>
</feature>
<keyword evidence="4 9" id="KW-0328">Glycosyltransferase</keyword>